<gene>
    <name evidence="1" type="ORF">G6F50_015404</name>
</gene>
<name>A0A9P6XY05_9FUNG</name>
<organism evidence="1 2">
    <name type="scientific">Rhizopus delemar</name>
    <dbReference type="NCBI Taxonomy" id="936053"/>
    <lineage>
        <taxon>Eukaryota</taxon>
        <taxon>Fungi</taxon>
        <taxon>Fungi incertae sedis</taxon>
        <taxon>Mucoromycota</taxon>
        <taxon>Mucoromycotina</taxon>
        <taxon>Mucoromycetes</taxon>
        <taxon>Mucorales</taxon>
        <taxon>Mucorineae</taxon>
        <taxon>Rhizopodaceae</taxon>
        <taxon>Rhizopus</taxon>
    </lineage>
</organism>
<protein>
    <submittedName>
        <fullName evidence="1">Uncharacterized protein</fullName>
    </submittedName>
</protein>
<accession>A0A9P6XY05</accession>
<comment type="caution">
    <text evidence="1">The sequence shown here is derived from an EMBL/GenBank/DDBJ whole genome shotgun (WGS) entry which is preliminary data.</text>
</comment>
<sequence>MAVVVLFDAGGDGEDVRVEDDVLRREADLVDQDAVGAGADLDLARAGIGLAAFVEGHHHCGGAVAKHLACVLAEQGLAFLQRDRVDHALALQALQPGLDHAPLGRVDHHRNTRDVRLGHDQVEVAGHRRFRIDQALVHVDVEDLRAAGHLLAGHIDGFLVAAFLDQLAELGAAGDVGALTDVDEQQVRGDDQRFQAGQAGV</sequence>
<proteinExistence type="predicted"/>
<keyword evidence="2" id="KW-1185">Reference proteome</keyword>
<evidence type="ECO:0000313" key="2">
    <source>
        <dbReference type="Proteomes" id="UP000740926"/>
    </source>
</evidence>
<reference evidence="1 2" key="1">
    <citation type="journal article" date="2020" name="Microb. Genom.">
        <title>Genetic diversity of clinical and environmental Mucorales isolates obtained from an investigation of mucormycosis cases among solid organ transplant recipients.</title>
        <authorList>
            <person name="Nguyen M.H."/>
            <person name="Kaul D."/>
            <person name="Muto C."/>
            <person name="Cheng S.J."/>
            <person name="Richter R.A."/>
            <person name="Bruno V.M."/>
            <person name="Liu G."/>
            <person name="Beyhan S."/>
            <person name="Sundermann A.J."/>
            <person name="Mounaud S."/>
            <person name="Pasculle A.W."/>
            <person name="Nierman W.C."/>
            <person name="Driscoll E."/>
            <person name="Cumbie R."/>
            <person name="Clancy C.J."/>
            <person name="Dupont C.L."/>
        </authorList>
    </citation>
    <scope>NUCLEOTIDE SEQUENCE [LARGE SCALE GENOMIC DNA]</scope>
    <source>
        <strain evidence="1 2">GL24</strain>
    </source>
</reference>
<dbReference type="EMBL" id="JAANIU010008457">
    <property type="protein sequence ID" value="KAG1535045.1"/>
    <property type="molecule type" value="Genomic_DNA"/>
</dbReference>
<dbReference type="Proteomes" id="UP000740926">
    <property type="component" value="Unassembled WGS sequence"/>
</dbReference>
<dbReference type="AlphaFoldDB" id="A0A9P6XY05"/>
<evidence type="ECO:0000313" key="1">
    <source>
        <dbReference type="EMBL" id="KAG1535045.1"/>
    </source>
</evidence>